<dbReference type="SUPFAM" id="SSF52922">
    <property type="entry name" value="TK C-terminal domain-like"/>
    <property type="match status" value="1"/>
</dbReference>
<dbReference type="Gene3D" id="3.40.50.920">
    <property type="match status" value="1"/>
</dbReference>
<dbReference type="EMBL" id="BART01025380">
    <property type="protein sequence ID" value="GAH00189.1"/>
    <property type="molecule type" value="Genomic_DNA"/>
</dbReference>
<gene>
    <name evidence="2" type="ORF">S01H4_45568</name>
</gene>
<accession>X1D4Z7</accession>
<evidence type="ECO:0000259" key="1">
    <source>
        <dbReference type="Pfam" id="PF17147"/>
    </source>
</evidence>
<dbReference type="InterPro" id="IPR033412">
    <property type="entry name" value="PFOR_II"/>
</dbReference>
<name>X1D4Z7_9ZZZZ</name>
<dbReference type="InterPro" id="IPR009014">
    <property type="entry name" value="Transketo_C/PFOR_II"/>
</dbReference>
<dbReference type="FunFam" id="3.40.50.920:FF:000010">
    <property type="entry name" value="Pyruvate ferredoxin oxidoreductase, alpha subunit"/>
    <property type="match status" value="1"/>
</dbReference>
<protein>
    <recommendedName>
        <fullName evidence="1">Pyruvate:ferredoxin oxidoreductase core domain-containing protein</fullName>
    </recommendedName>
</protein>
<organism evidence="2">
    <name type="scientific">marine sediment metagenome</name>
    <dbReference type="NCBI Taxonomy" id="412755"/>
    <lineage>
        <taxon>unclassified sequences</taxon>
        <taxon>metagenomes</taxon>
        <taxon>ecological metagenomes</taxon>
    </lineage>
</organism>
<dbReference type="InterPro" id="IPR050722">
    <property type="entry name" value="Pyruvate:ferred/Flavod_OxRd"/>
</dbReference>
<evidence type="ECO:0000313" key="2">
    <source>
        <dbReference type="EMBL" id="GAH00189.1"/>
    </source>
</evidence>
<dbReference type="PANTHER" id="PTHR32154:SF0">
    <property type="entry name" value="PYRUVATE-FLAVODOXIN OXIDOREDUCTASE-RELATED"/>
    <property type="match status" value="1"/>
</dbReference>
<sequence>VVNELRKDGLKVGLIKPRVFRPFPYFELAEVLKNMKAVAVLDRSCSFGAQGGPLYIEIRSALYELVQKPLIKNYIYGLGGRDISLENIRSIYSDLEEIAKIGKVEKPVSYLGVRK</sequence>
<dbReference type="PANTHER" id="PTHR32154">
    <property type="entry name" value="PYRUVATE-FLAVODOXIN OXIDOREDUCTASE-RELATED"/>
    <property type="match status" value="1"/>
</dbReference>
<dbReference type="AlphaFoldDB" id="X1D4Z7"/>
<dbReference type="GO" id="GO:0006979">
    <property type="term" value="P:response to oxidative stress"/>
    <property type="evidence" value="ECO:0007669"/>
    <property type="project" value="TreeGrafter"/>
</dbReference>
<feature type="domain" description="Pyruvate:ferredoxin oxidoreductase core" evidence="1">
    <location>
        <begin position="1"/>
        <end position="88"/>
    </location>
</feature>
<feature type="non-terminal residue" evidence="2">
    <location>
        <position position="1"/>
    </location>
</feature>
<dbReference type="Pfam" id="PF17147">
    <property type="entry name" value="PFOR_II"/>
    <property type="match status" value="1"/>
</dbReference>
<comment type="caution">
    <text evidence="2">The sequence shown here is derived from an EMBL/GenBank/DDBJ whole genome shotgun (WGS) entry which is preliminary data.</text>
</comment>
<reference evidence="2" key="1">
    <citation type="journal article" date="2014" name="Front. Microbiol.">
        <title>High frequency of phylogenetically diverse reductive dehalogenase-homologous genes in deep subseafloor sedimentary metagenomes.</title>
        <authorList>
            <person name="Kawai M."/>
            <person name="Futagami T."/>
            <person name="Toyoda A."/>
            <person name="Takaki Y."/>
            <person name="Nishi S."/>
            <person name="Hori S."/>
            <person name="Arai W."/>
            <person name="Tsubouchi T."/>
            <person name="Morono Y."/>
            <person name="Uchiyama I."/>
            <person name="Ito T."/>
            <person name="Fujiyama A."/>
            <person name="Inagaki F."/>
            <person name="Takami H."/>
        </authorList>
    </citation>
    <scope>NUCLEOTIDE SEQUENCE</scope>
    <source>
        <strain evidence="2">Expedition CK06-06</strain>
    </source>
</reference>
<proteinExistence type="predicted"/>